<sequence>MDQDQLVPAQKRYFSDAISNAAQGTLRQPPASGSTQYHQPKVSTPSVPKIASVKVRTPRQADRSRLARDILKQLGKPTGTVPAVPTRREYKKRKKAEAEKNGTPAQPSNEPVAEPQSTSNHDDAPLLPKVGPANPPQDVPVKEPPSLRYPDWHTQPAPRDTNTVEQDVDMGIQLPIDTLVPQLSPASRPDPPHDSDSSLMASEALKDEHKSIANDPPPSETPSSRCNGPPPGTDIIEISDDEEQAVAGGGTAAVEPMEVDGEVRVGGAISTSLSRLSLDGEDVVVEMGEDRTKDLLDLRSSQEPVVSNGKKFTEKKSQKFQPYVELPPLPDYVRQIKGKERAPAKENKEDPELRAVVDLAFSRLRPTRCLWLGCRATLNSVDSLTKHLRTHADEVEHTSDKLECQWKKCTRAYRTRVKLDRHCMHHAQKVLHCPYEGVVTFPITNYLIQHCVLDCGEEFRDAGELLDHTKDMHENGDLLPSTNPIPYSGRTLDPLPDTVPSWSIFPASVAPVPISADRHSQIGRWVRFDFDEVAALILIWWHASGCSKHLRNCQKRGFIEKTAQLTAV</sequence>
<keyword evidence="5" id="KW-1185">Reference proteome</keyword>
<evidence type="ECO:0000259" key="3">
    <source>
        <dbReference type="PROSITE" id="PS50157"/>
    </source>
</evidence>
<dbReference type="PROSITE" id="PS50157">
    <property type="entry name" value="ZINC_FINGER_C2H2_2"/>
    <property type="match status" value="2"/>
</dbReference>
<dbReference type="GO" id="GO:0008270">
    <property type="term" value="F:zinc ion binding"/>
    <property type="evidence" value="ECO:0007669"/>
    <property type="project" value="UniProtKB-KW"/>
</dbReference>
<reference evidence="4" key="2">
    <citation type="submission" date="2020-11" db="EMBL/GenBank/DDBJ databases">
        <authorList>
            <consortium name="DOE Joint Genome Institute"/>
            <person name="Kuo A."/>
            <person name="Miyauchi S."/>
            <person name="Kiss E."/>
            <person name="Drula E."/>
            <person name="Kohler A."/>
            <person name="Sanchez-Garcia M."/>
            <person name="Andreopoulos B."/>
            <person name="Barry K.W."/>
            <person name="Bonito G."/>
            <person name="Buee M."/>
            <person name="Carver A."/>
            <person name="Chen C."/>
            <person name="Cichocki N."/>
            <person name="Clum A."/>
            <person name="Culley D."/>
            <person name="Crous P.W."/>
            <person name="Fauchery L."/>
            <person name="Girlanda M."/>
            <person name="Hayes R."/>
            <person name="Keri Z."/>
            <person name="Labutti K."/>
            <person name="Lipzen A."/>
            <person name="Lombard V."/>
            <person name="Magnuson J."/>
            <person name="Maillard F."/>
            <person name="Morin E."/>
            <person name="Murat C."/>
            <person name="Nolan M."/>
            <person name="Ohm R."/>
            <person name="Pangilinan J."/>
            <person name="Pereira M."/>
            <person name="Perotto S."/>
            <person name="Peter M."/>
            <person name="Riley R."/>
            <person name="Sitrit Y."/>
            <person name="Stielow B."/>
            <person name="Szollosi G."/>
            <person name="Zifcakova L."/>
            <person name="Stursova M."/>
            <person name="Spatafora J.W."/>
            <person name="Tedersoo L."/>
            <person name="Vaario L.-M."/>
            <person name="Yamada A."/>
            <person name="Yan M."/>
            <person name="Wang P."/>
            <person name="Xu J."/>
            <person name="Bruns T."/>
            <person name="Baldrian P."/>
            <person name="Vilgalys R."/>
            <person name="Henrissat B."/>
            <person name="Grigoriev I.V."/>
            <person name="Hibbett D."/>
            <person name="Nagy L.G."/>
            <person name="Martin F.M."/>
        </authorList>
    </citation>
    <scope>NUCLEOTIDE SEQUENCE</scope>
    <source>
        <strain evidence="4">UH-Tt-Lm1</strain>
    </source>
</reference>
<dbReference type="InterPro" id="IPR013087">
    <property type="entry name" value="Znf_C2H2_type"/>
</dbReference>
<name>A0A9P6H8Q3_9AGAM</name>
<dbReference type="EMBL" id="WIUZ02000017">
    <property type="protein sequence ID" value="KAF9780053.1"/>
    <property type="molecule type" value="Genomic_DNA"/>
</dbReference>
<feature type="compositionally biased region" description="Polar residues" evidence="2">
    <location>
        <begin position="18"/>
        <end position="46"/>
    </location>
</feature>
<keyword evidence="1" id="KW-0863">Zinc-finger</keyword>
<feature type="domain" description="C2H2-type" evidence="3">
    <location>
        <begin position="449"/>
        <end position="478"/>
    </location>
</feature>
<keyword evidence="1" id="KW-0479">Metal-binding</keyword>
<feature type="region of interest" description="Disordered" evidence="2">
    <location>
        <begin position="18"/>
        <end position="236"/>
    </location>
</feature>
<gene>
    <name evidence="4" type="ORF">BJ322DRAFT_306936</name>
</gene>
<dbReference type="AlphaFoldDB" id="A0A9P6H8Q3"/>
<dbReference type="OrthoDB" id="3254002at2759"/>
<accession>A0A9P6H8Q3</accession>
<dbReference type="PROSITE" id="PS00028">
    <property type="entry name" value="ZINC_FINGER_C2H2_1"/>
    <property type="match status" value="3"/>
</dbReference>
<evidence type="ECO:0000313" key="4">
    <source>
        <dbReference type="EMBL" id="KAF9780053.1"/>
    </source>
</evidence>
<comment type="caution">
    <text evidence="4">The sequence shown here is derived from an EMBL/GenBank/DDBJ whole genome shotgun (WGS) entry which is preliminary data.</text>
</comment>
<proteinExistence type="predicted"/>
<feature type="compositionally biased region" description="Polar residues" evidence="2">
    <location>
        <begin position="103"/>
        <end position="119"/>
    </location>
</feature>
<dbReference type="SMART" id="SM00355">
    <property type="entry name" value="ZnF_C2H2"/>
    <property type="match status" value="3"/>
</dbReference>
<protein>
    <recommendedName>
        <fullName evidence="3">C2H2-type domain-containing protein</fullName>
    </recommendedName>
</protein>
<evidence type="ECO:0000313" key="5">
    <source>
        <dbReference type="Proteomes" id="UP000736335"/>
    </source>
</evidence>
<reference evidence="4" key="1">
    <citation type="journal article" date="2020" name="Nat. Commun.">
        <title>Large-scale genome sequencing of mycorrhizal fungi provides insights into the early evolution of symbiotic traits.</title>
        <authorList>
            <person name="Miyauchi S."/>
            <person name="Kiss E."/>
            <person name="Kuo A."/>
            <person name="Drula E."/>
            <person name="Kohler A."/>
            <person name="Sanchez-Garcia M."/>
            <person name="Morin E."/>
            <person name="Andreopoulos B."/>
            <person name="Barry K.W."/>
            <person name="Bonito G."/>
            <person name="Buee M."/>
            <person name="Carver A."/>
            <person name="Chen C."/>
            <person name="Cichocki N."/>
            <person name="Clum A."/>
            <person name="Culley D."/>
            <person name="Crous P.W."/>
            <person name="Fauchery L."/>
            <person name="Girlanda M."/>
            <person name="Hayes R.D."/>
            <person name="Keri Z."/>
            <person name="LaButti K."/>
            <person name="Lipzen A."/>
            <person name="Lombard V."/>
            <person name="Magnuson J."/>
            <person name="Maillard F."/>
            <person name="Murat C."/>
            <person name="Nolan M."/>
            <person name="Ohm R.A."/>
            <person name="Pangilinan J."/>
            <person name="Pereira M.F."/>
            <person name="Perotto S."/>
            <person name="Peter M."/>
            <person name="Pfister S."/>
            <person name="Riley R."/>
            <person name="Sitrit Y."/>
            <person name="Stielow J.B."/>
            <person name="Szollosi G."/>
            <person name="Zifcakova L."/>
            <person name="Stursova M."/>
            <person name="Spatafora J.W."/>
            <person name="Tedersoo L."/>
            <person name="Vaario L.M."/>
            <person name="Yamada A."/>
            <person name="Yan M."/>
            <person name="Wang P."/>
            <person name="Xu J."/>
            <person name="Bruns T."/>
            <person name="Baldrian P."/>
            <person name="Vilgalys R."/>
            <person name="Dunand C."/>
            <person name="Henrissat B."/>
            <person name="Grigoriev I.V."/>
            <person name="Hibbett D."/>
            <person name="Nagy L.G."/>
            <person name="Martin F.M."/>
        </authorList>
    </citation>
    <scope>NUCLEOTIDE SEQUENCE</scope>
    <source>
        <strain evidence="4">UH-Tt-Lm1</strain>
    </source>
</reference>
<feature type="compositionally biased region" description="Basic and acidic residues" evidence="2">
    <location>
        <begin position="59"/>
        <end position="71"/>
    </location>
</feature>
<evidence type="ECO:0000256" key="2">
    <source>
        <dbReference type="SAM" id="MobiDB-lite"/>
    </source>
</evidence>
<evidence type="ECO:0000256" key="1">
    <source>
        <dbReference type="PROSITE-ProRule" id="PRU00042"/>
    </source>
</evidence>
<feature type="domain" description="C2H2-type" evidence="3">
    <location>
        <begin position="367"/>
        <end position="396"/>
    </location>
</feature>
<dbReference type="Gene3D" id="3.30.160.60">
    <property type="entry name" value="Classic Zinc Finger"/>
    <property type="match status" value="1"/>
</dbReference>
<organism evidence="4 5">
    <name type="scientific">Thelephora terrestris</name>
    <dbReference type="NCBI Taxonomy" id="56493"/>
    <lineage>
        <taxon>Eukaryota</taxon>
        <taxon>Fungi</taxon>
        <taxon>Dikarya</taxon>
        <taxon>Basidiomycota</taxon>
        <taxon>Agaricomycotina</taxon>
        <taxon>Agaricomycetes</taxon>
        <taxon>Thelephorales</taxon>
        <taxon>Thelephoraceae</taxon>
        <taxon>Thelephora</taxon>
    </lineage>
</organism>
<keyword evidence="1" id="KW-0862">Zinc</keyword>
<dbReference type="Proteomes" id="UP000736335">
    <property type="component" value="Unassembled WGS sequence"/>
</dbReference>